<dbReference type="CDD" id="cd01887">
    <property type="entry name" value="IF2_eIF5B"/>
    <property type="match status" value="1"/>
</dbReference>
<organism evidence="16 17">
    <name type="scientific">Cladorrhinum samala</name>
    <dbReference type="NCBI Taxonomy" id="585594"/>
    <lineage>
        <taxon>Eukaryota</taxon>
        <taxon>Fungi</taxon>
        <taxon>Dikarya</taxon>
        <taxon>Ascomycota</taxon>
        <taxon>Pezizomycotina</taxon>
        <taxon>Sordariomycetes</taxon>
        <taxon>Sordariomycetidae</taxon>
        <taxon>Sordariales</taxon>
        <taxon>Podosporaceae</taxon>
        <taxon>Cladorrhinum</taxon>
    </lineage>
</organism>
<sequence length="2160" mass="239280">MALQTSVFRDGAWVTETVSLQTILKAHAPGNHTRPATVSGPRCGLLTKTVIESSKVNQILPVKLRSPLHNDVAFIGEHFVQIYQLRSNGRLKEVVRKTDFGCRIRNACVIGPSDSKNADDVHVDATPLIKPEFELPFLATQPQLPPQLLMVVLENGNVMFLFVRSNSDGKPEFVSERMASPRISTPSAGFHTALDPSFRYMALACPEDYFIVYELESREQLEQRYARGEPLMPVRSTRIRGAQGVIQNVAFLYPRPGDRHHIILLLIIVKNSKSKMVIYEWALGDDLSDVFAMPKQGHRIPYENRMPLLLIPLTVRSAFITVSADQISVCTECLHGPPNFETIDMALEPPTQYHHGLGTPLWTSWARPSRLESFLEKRDSVFLAREDGVVVYIEADNDSLVNRSTLVKRFATSISTFASMGDPHADVLILGSDSGPGSVWRAPARMAIEPLGILPNWSPAVDFTTTYFSGEKDKNNRSTALGKLQQPDRVFATCQHGKIGSITEYRYGKKASIGITLDIEAGTRDVWVIPNRDSSLDHDYHLFFSEPGCSKVFLLTADLAHVEYPTDESHLPYDLEGPTLVLADSDRLTVQITTSCVVVIRGKQSVGSIVSVQGTIFVGTRSGELITLEEAGDSFRLLASEKLGTTPATLTCSYLNNRKDPVIFVICDNTLVSVEASYHGRLESRSRVWPVDHDYLGSLPKPVHHARAVDLPSEDGEPQLLIISEGELLFAELDNAPGPVQRSIPLGAVPTKVMYSQFLQCLVVAVHKDNRPSLLFIQPNTGEDISKPVDAKEEPVEFISGLGKTGDRIMCLNEWKFIKGGKTFYYLVAGTKNGHLVVISSSKEARGGGKPPVIRYWMRWKKDYERPVYSVLGFDEGLVFCTGETLRWELVDEAEKRLKTLKSFELESPATSLKISNARLMVMTSKDSLMVLDHIRETDKELTNLYNTDPRRRRGGHFIDLPGFQADNSDSSQGSIILVSDTECQVGGLWVPLEVTDNECPRLFNATLFASVRKFQAAKTRPLWDYDGRARKFGSMLGSPDNVIDVYSNTEILGISLNGSLHHFTLLSIDAWRFLRFIQNLALISEDRNKKGNDDWEAELGESIAPADAAPPAPADDAPKEDEPAVGGGGLMNLMRKKKEKRKAKGGDDWEAELGEAAPGSQPAQEDLSAKAPQEANLDDEFALPEKKGKGGKGGKQQPAKQEMKDDEELGEGGRILTKAEKEKLKKEREKQRKKEQAAKKKQTGPSKAEPAKAAEEKKVDTPAADTTAAPEPAAAAGGKKKKIPAALAALQKQQELLRQQQEEAARLAAEEKARIEEEERLEAEEAKRKEEEKARKKQKEKEKIEQLKKEGKYMTKAQKEEKARNERKLQQMLAAGIKVGGMEGEAEAKEKEKKPKVDKRRPAGRRQQQIDEEKALAEAAERARLQAEALAEEAEKKARAEREKAEADAAAAKAAAAAEESVDEDWEAAAESEKEDIKDSWDADTEDEEEAKKKKAEQAKTLPSRPKQKEESESESEEDSEDESSEDEQATQAKLAEAQRKKEAAERREKAHQAALAARSKDNLRSPICCILGHVDTGKTKLLDKIRQTNVQEGEAGGITQQIGATYFPVDAIKQKTAVVNKDGKFEYKVPGLLIIDTPGHESFSNLRSRGSSLCNIAILVVDIMHGLEPQTLESMKLLRDRKTPFIVALNKIDRLYGWEKIDNNGFQNSLARQNKAVQSEFKNRLEQTKLAFAEQGFNSELFYENKSMAKYVSLVPTSAHTGEGIPDMLKLIVQLTQERMVGSLMYLSEVQATVLEVKQIEGFGMTIDVILSNGILREGDRIILCGVDGVIKTNIRALLTPAPLKELRLKSQYVHNKEVKAALGVKISAPGLEGAIAGSRLLVVGPDDDESDLEDEVEGDLASLFSRVEKSGRGVSVQASTLGSLEALLDFLKDSKIPVANVGIGPVFKRDVMQCGTMLEKSPDFAVMLCFDVKVDKEAQAYADEQGIKIFTADIIYHLFDSFTAHIKEQNEKKKEESKMLAVFPCVLSPVAVFNKTGPIVIGVDVIEGNLRINTPISVIKQDPATGAKSIIPIGRVTSIEREHKQIPICKKGQPSVAIKIEMGGHQPAYGRQLEEKDMLYSTISRASIDTLKKFYRDEVTNEEWQLIIKLKPMFDIA</sequence>
<evidence type="ECO:0000256" key="4">
    <source>
        <dbReference type="ARBA" id="ARBA00013824"/>
    </source>
</evidence>
<dbReference type="PROSITE" id="PS51722">
    <property type="entry name" value="G_TR_2"/>
    <property type="match status" value="1"/>
</dbReference>
<dbReference type="InterPro" id="IPR015943">
    <property type="entry name" value="WD40/YVTN_repeat-like_dom_sf"/>
</dbReference>
<dbReference type="PRINTS" id="PR00315">
    <property type="entry name" value="ELONGATNFCT"/>
</dbReference>
<dbReference type="NCBIfam" id="NF003078">
    <property type="entry name" value="PRK04004.1"/>
    <property type="match status" value="1"/>
</dbReference>
<feature type="compositionally biased region" description="Basic and acidic residues" evidence="14">
    <location>
        <begin position="1434"/>
        <end position="1448"/>
    </location>
</feature>
<dbReference type="GO" id="GO:0005739">
    <property type="term" value="C:mitochondrion"/>
    <property type="evidence" value="ECO:0007669"/>
    <property type="project" value="TreeGrafter"/>
</dbReference>
<feature type="compositionally biased region" description="Acidic residues" evidence="14">
    <location>
        <begin position="1461"/>
        <end position="1471"/>
    </location>
</feature>
<dbReference type="InterPro" id="IPR018846">
    <property type="entry name" value="Beta-prop_RSE1/DDB1/CPSF1_1st"/>
</dbReference>
<dbReference type="Pfam" id="PF14578">
    <property type="entry name" value="GTP_EFTU_D4"/>
    <property type="match status" value="1"/>
</dbReference>
<feature type="region of interest" description="Disordered" evidence="14">
    <location>
        <begin position="1106"/>
        <end position="1283"/>
    </location>
</feature>
<feature type="domain" description="Tr-type G" evidence="15">
    <location>
        <begin position="1565"/>
        <end position="1783"/>
    </location>
</feature>
<dbReference type="FunFam" id="2.40.30.10:FF:000026">
    <property type="entry name" value="Eukaryotic translation initiation factor 5B"/>
    <property type="match status" value="1"/>
</dbReference>
<dbReference type="PANTHER" id="PTHR43381">
    <property type="entry name" value="TRANSLATION INITIATION FACTOR IF-2-RELATED"/>
    <property type="match status" value="1"/>
</dbReference>
<feature type="compositionally biased region" description="Basic and acidic residues" evidence="14">
    <location>
        <begin position="1538"/>
        <end position="1553"/>
    </location>
</feature>
<dbReference type="FunFam" id="3.40.50.300:FF:000112">
    <property type="entry name" value="Eukaryotic translation initiation factor 5B"/>
    <property type="match status" value="1"/>
</dbReference>
<dbReference type="SUPFAM" id="SSF52156">
    <property type="entry name" value="Initiation factor IF2/eIF5b, domain 3"/>
    <property type="match status" value="1"/>
</dbReference>
<keyword evidence="10" id="KW-0648">Protein biosynthesis</keyword>
<keyword evidence="9" id="KW-0378">Hydrolase</keyword>
<feature type="compositionally biased region" description="Basic and acidic residues" evidence="14">
    <location>
        <begin position="1387"/>
        <end position="1396"/>
    </location>
</feature>
<dbReference type="FunFam" id="3.40.50.10050:FF:000002">
    <property type="entry name" value="Eukaryotic translation initiation factor 5B"/>
    <property type="match status" value="1"/>
</dbReference>
<feature type="compositionally biased region" description="Low complexity" evidence="14">
    <location>
        <begin position="1269"/>
        <end position="1278"/>
    </location>
</feature>
<dbReference type="GO" id="GO:0003924">
    <property type="term" value="F:GTPase activity"/>
    <property type="evidence" value="ECO:0007669"/>
    <property type="project" value="InterPro"/>
</dbReference>
<dbReference type="CDD" id="cd03703">
    <property type="entry name" value="aeIF5B_II"/>
    <property type="match status" value="1"/>
</dbReference>
<evidence type="ECO:0000256" key="7">
    <source>
        <dbReference type="ARBA" id="ARBA00022723"/>
    </source>
</evidence>
<evidence type="ECO:0000256" key="11">
    <source>
        <dbReference type="ARBA" id="ARBA00023134"/>
    </source>
</evidence>
<dbReference type="Proteomes" id="UP001321749">
    <property type="component" value="Unassembled WGS sequence"/>
</dbReference>
<name>A0AAV9I0I9_9PEZI</name>
<evidence type="ECO:0000256" key="6">
    <source>
        <dbReference type="ARBA" id="ARBA00022540"/>
    </source>
</evidence>
<feature type="compositionally biased region" description="Basic and acidic residues" evidence="14">
    <location>
        <begin position="1301"/>
        <end position="1370"/>
    </location>
</feature>
<feature type="region of interest" description="Disordered" evidence="14">
    <location>
        <begin position="1298"/>
        <end position="1560"/>
    </location>
</feature>
<dbReference type="InterPro" id="IPR015760">
    <property type="entry name" value="TIF_IF2"/>
</dbReference>
<keyword evidence="17" id="KW-1185">Reference proteome</keyword>
<evidence type="ECO:0000256" key="9">
    <source>
        <dbReference type="ARBA" id="ARBA00022801"/>
    </source>
</evidence>
<feature type="compositionally biased region" description="Basic and acidic residues" evidence="14">
    <location>
        <begin position="1218"/>
        <end position="1239"/>
    </location>
</feature>
<keyword evidence="7" id="KW-0479">Metal-binding</keyword>
<reference evidence="16" key="2">
    <citation type="submission" date="2023-06" db="EMBL/GenBank/DDBJ databases">
        <authorList>
            <consortium name="Lawrence Berkeley National Laboratory"/>
            <person name="Mondo S.J."/>
            <person name="Hensen N."/>
            <person name="Bonometti L."/>
            <person name="Westerberg I."/>
            <person name="Brannstrom I.O."/>
            <person name="Guillou S."/>
            <person name="Cros-Aarteil S."/>
            <person name="Calhoun S."/>
            <person name="Haridas S."/>
            <person name="Kuo A."/>
            <person name="Pangilinan J."/>
            <person name="Riley R."/>
            <person name="Labutti K."/>
            <person name="Andreopoulos B."/>
            <person name="Lipzen A."/>
            <person name="Chen C."/>
            <person name="Yanf M."/>
            <person name="Daum C."/>
            <person name="Ng V."/>
            <person name="Clum A."/>
            <person name="Steindorff A."/>
            <person name="Ohm R."/>
            <person name="Martin F."/>
            <person name="Silar P."/>
            <person name="Natvig D."/>
            <person name="Lalanne C."/>
            <person name="Gautier V."/>
            <person name="Ament-Velasquez S.L."/>
            <person name="Kruys A."/>
            <person name="Hutchinson M.I."/>
            <person name="Powell A.J."/>
            <person name="Barry K."/>
            <person name="Miller A.N."/>
            <person name="Grigoriev I.V."/>
            <person name="Debuchy R."/>
            <person name="Gladieux P."/>
            <person name="Thoren M.H."/>
            <person name="Johannesson H."/>
        </authorList>
    </citation>
    <scope>NUCLEOTIDE SEQUENCE</scope>
    <source>
        <strain evidence="16">PSN324</strain>
    </source>
</reference>
<dbReference type="Pfam" id="PF10433">
    <property type="entry name" value="Beta-prop_RSE1_1st"/>
    <property type="match status" value="1"/>
</dbReference>
<protein>
    <recommendedName>
        <fullName evidence="4">Eukaryotic translation initiation factor 5B</fullName>
        <ecNumber evidence="3">3.6.5.3</ecNumber>
    </recommendedName>
    <alternativeName>
        <fullName evidence="12">Translation initiation factor IF-2</fullName>
    </alternativeName>
</protein>
<gene>
    <name evidence="16" type="ORF">QBC42DRAFT_336490</name>
</gene>
<dbReference type="PANTHER" id="PTHR43381:SF4">
    <property type="entry name" value="EUKARYOTIC TRANSLATION INITIATION FACTOR 5B"/>
    <property type="match status" value="1"/>
</dbReference>
<evidence type="ECO:0000256" key="5">
    <source>
        <dbReference type="ARBA" id="ARBA00022490"/>
    </source>
</evidence>
<dbReference type="InterPro" id="IPR000795">
    <property type="entry name" value="T_Tr_GTP-bd_dom"/>
</dbReference>
<dbReference type="FunFam" id="2.40.30.10:FF:000013">
    <property type="entry name" value="eukaryotic translation initiation factor 5B"/>
    <property type="match status" value="1"/>
</dbReference>
<dbReference type="NCBIfam" id="TIGR00231">
    <property type="entry name" value="small_GTP"/>
    <property type="match status" value="1"/>
</dbReference>
<evidence type="ECO:0000256" key="2">
    <source>
        <dbReference type="ARBA" id="ARBA00007733"/>
    </source>
</evidence>
<dbReference type="GO" id="GO:0005525">
    <property type="term" value="F:GTP binding"/>
    <property type="evidence" value="ECO:0007669"/>
    <property type="project" value="UniProtKB-KW"/>
</dbReference>
<proteinExistence type="inferred from homology"/>
<keyword evidence="11" id="KW-0342">GTP-binding</keyword>
<evidence type="ECO:0000256" key="3">
    <source>
        <dbReference type="ARBA" id="ARBA00011986"/>
    </source>
</evidence>
<evidence type="ECO:0000256" key="14">
    <source>
        <dbReference type="SAM" id="MobiDB-lite"/>
    </source>
</evidence>
<comment type="similarity">
    <text evidence="2">Belongs to the TRAFAC class translation factor GTPase superfamily. Classic translation factor GTPase family. IF-2 subfamily.</text>
</comment>
<dbReference type="Gene3D" id="3.40.50.300">
    <property type="entry name" value="P-loop containing nucleotide triphosphate hydrolases"/>
    <property type="match status" value="1"/>
</dbReference>
<comment type="catalytic activity">
    <reaction evidence="13">
        <text>GTP + H2O = GDP + phosphate + H(+)</text>
        <dbReference type="Rhea" id="RHEA:19669"/>
        <dbReference type="ChEBI" id="CHEBI:15377"/>
        <dbReference type="ChEBI" id="CHEBI:15378"/>
        <dbReference type="ChEBI" id="CHEBI:37565"/>
        <dbReference type="ChEBI" id="CHEBI:43474"/>
        <dbReference type="ChEBI" id="CHEBI:58189"/>
        <dbReference type="EC" id="3.6.5.3"/>
    </reaction>
</comment>
<evidence type="ECO:0000256" key="12">
    <source>
        <dbReference type="ARBA" id="ARBA00032478"/>
    </source>
</evidence>
<feature type="compositionally biased region" description="Acidic residues" evidence="14">
    <location>
        <begin position="1513"/>
        <end position="1530"/>
    </location>
</feature>
<dbReference type="InterPro" id="IPR005225">
    <property type="entry name" value="Small_GTP-bd"/>
</dbReference>
<evidence type="ECO:0000256" key="8">
    <source>
        <dbReference type="ARBA" id="ARBA00022741"/>
    </source>
</evidence>
<dbReference type="Gene3D" id="3.40.50.10050">
    <property type="entry name" value="Translation initiation factor IF- 2, domain 3"/>
    <property type="match status" value="1"/>
</dbReference>
<evidence type="ECO:0000313" key="17">
    <source>
        <dbReference type="Proteomes" id="UP001321749"/>
    </source>
</evidence>
<dbReference type="EC" id="3.6.5.3" evidence="3"/>
<dbReference type="InterPro" id="IPR027417">
    <property type="entry name" value="P-loop_NTPase"/>
</dbReference>
<evidence type="ECO:0000256" key="1">
    <source>
        <dbReference type="ARBA" id="ARBA00004496"/>
    </source>
</evidence>
<evidence type="ECO:0000256" key="10">
    <source>
        <dbReference type="ARBA" id="ARBA00022917"/>
    </source>
</evidence>
<dbReference type="SUPFAM" id="SSF52540">
    <property type="entry name" value="P-loop containing nucleoside triphosphate hydrolases"/>
    <property type="match status" value="1"/>
</dbReference>
<accession>A0AAV9I0I9</accession>
<dbReference type="InterPro" id="IPR036925">
    <property type="entry name" value="TIF_IF2_dom3_sf"/>
</dbReference>
<feature type="compositionally biased region" description="Basic and acidic residues" evidence="14">
    <location>
        <begin position="1472"/>
        <end position="1482"/>
    </location>
</feature>
<keyword evidence="6" id="KW-0396">Initiation factor</keyword>
<feature type="compositionally biased region" description="Low complexity" evidence="14">
    <location>
        <begin position="1449"/>
        <end position="1460"/>
    </location>
</feature>
<keyword evidence="5" id="KW-0963">Cytoplasm</keyword>
<dbReference type="Pfam" id="PF00009">
    <property type="entry name" value="GTP_EFTU"/>
    <property type="match status" value="1"/>
</dbReference>
<dbReference type="GO" id="GO:0046872">
    <property type="term" value="F:metal ion binding"/>
    <property type="evidence" value="ECO:0007669"/>
    <property type="project" value="UniProtKB-KW"/>
</dbReference>
<comment type="subcellular location">
    <subcellularLocation>
        <location evidence="1">Cytoplasm</location>
    </subcellularLocation>
</comment>
<dbReference type="Gene3D" id="2.130.10.10">
    <property type="entry name" value="YVTN repeat-like/Quinoprotein amine dehydrogenase"/>
    <property type="match status" value="2"/>
</dbReference>
<dbReference type="SUPFAM" id="SSF50447">
    <property type="entry name" value="Translation proteins"/>
    <property type="match status" value="1"/>
</dbReference>
<evidence type="ECO:0000259" key="15">
    <source>
        <dbReference type="PROSITE" id="PS51722"/>
    </source>
</evidence>
<dbReference type="InterPro" id="IPR009000">
    <property type="entry name" value="Transl_B-barrel_sf"/>
</dbReference>
<comment type="caution">
    <text evidence="16">The sequence shown here is derived from an EMBL/GenBank/DDBJ whole genome shotgun (WGS) entry which is preliminary data.</text>
</comment>
<keyword evidence="8" id="KW-0547">Nucleotide-binding</keyword>
<dbReference type="Gene3D" id="2.40.30.10">
    <property type="entry name" value="Translation factors"/>
    <property type="match status" value="2"/>
</dbReference>
<dbReference type="InterPro" id="IPR023115">
    <property type="entry name" value="TIF_IF2_dom3"/>
</dbReference>
<evidence type="ECO:0000313" key="16">
    <source>
        <dbReference type="EMBL" id="KAK4465277.1"/>
    </source>
</evidence>
<dbReference type="Pfam" id="PF11987">
    <property type="entry name" value="IF-2"/>
    <property type="match status" value="1"/>
</dbReference>
<dbReference type="InterPro" id="IPR029459">
    <property type="entry name" value="EFTU-type"/>
</dbReference>
<dbReference type="GO" id="GO:0003743">
    <property type="term" value="F:translation initiation factor activity"/>
    <property type="evidence" value="ECO:0007669"/>
    <property type="project" value="UniProtKB-KW"/>
</dbReference>
<feature type="compositionally biased region" description="Basic and acidic residues" evidence="14">
    <location>
        <begin position="1409"/>
        <end position="1426"/>
    </location>
</feature>
<feature type="compositionally biased region" description="Basic residues" evidence="14">
    <location>
        <begin position="1135"/>
        <end position="1144"/>
    </location>
</feature>
<dbReference type="EMBL" id="MU864941">
    <property type="protein sequence ID" value="KAK4465277.1"/>
    <property type="molecule type" value="Genomic_DNA"/>
</dbReference>
<feature type="compositionally biased region" description="Basic and acidic residues" evidence="14">
    <location>
        <begin position="1250"/>
        <end position="1261"/>
    </location>
</feature>
<reference evidence="16" key="1">
    <citation type="journal article" date="2023" name="Mol. Phylogenet. Evol.">
        <title>Genome-scale phylogeny and comparative genomics of the fungal order Sordariales.</title>
        <authorList>
            <person name="Hensen N."/>
            <person name="Bonometti L."/>
            <person name="Westerberg I."/>
            <person name="Brannstrom I.O."/>
            <person name="Guillou S."/>
            <person name="Cros-Aarteil S."/>
            <person name="Calhoun S."/>
            <person name="Haridas S."/>
            <person name="Kuo A."/>
            <person name="Mondo S."/>
            <person name="Pangilinan J."/>
            <person name="Riley R."/>
            <person name="LaButti K."/>
            <person name="Andreopoulos B."/>
            <person name="Lipzen A."/>
            <person name="Chen C."/>
            <person name="Yan M."/>
            <person name="Daum C."/>
            <person name="Ng V."/>
            <person name="Clum A."/>
            <person name="Steindorff A."/>
            <person name="Ohm R.A."/>
            <person name="Martin F."/>
            <person name="Silar P."/>
            <person name="Natvig D.O."/>
            <person name="Lalanne C."/>
            <person name="Gautier V."/>
            <person name="Ament-Velasquez S.L."/>
            <person name="Kruys A."/>
            <person name="Hutchinson M.I."/>
            <person name="Powell A.J."/>
            <person name="Barry K."/>
            <person name="Miller A.N."/>
            <person name="Grigoriev I.V."/>
            <person name="Debuchy R."/>
            <person name="Gladieux P."/>
            <person name="Hiltunen Thoren M."/>
            <person name="Johannesson H."/>
        </authorList>
    </citation>
    <scope>NUCLEOTIDE SEQUENCE</scope>
    <source>
        <strain evidence="16">PSN324</strain>
    </source>
</reference>
<evidence type="ECO:0000256" key="13">
    <source>
        <dbReference type="ARBA" id="ARBA00048107"/>
    </source>
</evidence>